<dbReference type="GO" id="GO:0003723">
    <property type="term" value="F:RNA binding"/>
    <property type="evidence" value="ECO:0007669"/>
    <property type="project" value="TreeGrafter"/>
</dbReference>
<keyword evidence="2" id="KW-0547">Nucleotide-binding</keyword>
<dbReference type="EMBL" id="LR134182">
    <property type="protein sequence ID" value="VEB43677.1"/>
    <property type="molecule type" value="Genomic_DNA"/>
</dbReference>
<dbReference type="GO" id="GO:0003724">
    <property type="term" value="F:RNA helicase activity"/>
    <property type="evidence" value="ECO:0007669"/>
    <property type="project" value="UniProtKB-EC"/>
</dbReference>
<accession>A0A447TFR9</accession>
<dbReference type="GO" id="GO:0005524">
    <property type="term" value="F:ATP binding"/>
    <property type="evidence" value="ECO:0007669"/>
    <property type="project" value="UniProtKB-KW"/>
</dbReference>
<proteinExistence type="predicted"/>
<organism evidence="7 8">
    <name type="scientific">Chromobacterium violaceum</name>
    <dbReference type="NCBI Taxonomy" id="536"/>
    <lineage>
        <taxon>Bacteria</taxon>
        <taxon>Pseudomonadati</taxon>
        <taxon>Pseudomonadota</taxon>
        <taxon>Betaproteobacteria</taxon>
        <taxon>Neisseriales</taxon>
        <taxon>Chromobacteriaceae</taxon>
        <taxon>Chromobacterium</taxon>
    </lineage>
</organism>
<evidence type="ECO:0000313" key="7">
    <source>
        <dbReference type="EMBL" id="VEB43677.1"/>
    </source>
</evidence>
<dbReference type="Pfam" id="PF03880">
    <property type="entry name" value="DbpA"/>
    <property type="match status" value="1"/>
</dbReference>
<dbReference type="AlphaFoldDB" id="A0A447TFR9"/>
<dbReference type="CDD" id="cd18787">
    <property type="entry name" value="SF2_C_DEAD"/>
    <property type="match status" value="1"/>
</dbReference>
<dbReference type="PANTHER" id="PTHR47963">
    <property type="entry name" value="DEAD-BOX ATP-DEPENDENT RNA HELICASE 47, MITOCHONDRIAL"/>
    <property type="match status" value="1"/>
</dbReference>
<dbReference type="InterPro" id="IPR027417">
    <property type="entry name" value="P-loop_NTPase"/>
</dbReference>
<dbReference type="EC" id="3.6.4.13" evidence="1"/>
<keyword evidence="3 7" id="KW-0378">Hydrolase</keyword>
<dbReference type="Gene3D" id="3.40.50.300">
    <property type="entry name" value="P-loop containing nucleotide triphosphate hydrolases"/>
    <property type="match status" value="1"/>
</dbReference>
<evidence type="ECO:0000256" key="4">
    <source>
        <dbReference type="ARBA" id="ARBA00022806"/>
    </source>
</evidence>
<dbReference type="InterPro" id="IPR001650">
    <property type="entry name" value="Helicase_C-like"/>
</dbReference>
<dbReference type="Proteomes" id="UP000275777">
    <property type="component" value="Chromosome"/>
</dbReference>
<dbReference type="PANTHER" id="PTHR47963:SF8">
    <property type="entry name" value="ATP-DEPENDENT RNA HELICASE DEAD"/>
    <property type="match status" value="1"/>
</dbReference>
<dbReference type="PROSITE" id="PS51194">
    <property type="entry name" value="HELICASE_CTER"/>
    <property type="match status" value="1"/>
</dbReference>
<evidence type="ECO:0000259" key="6">
    <source>
        <dbReference type="PROSITE" id="PS51194"/>
    </source>
</evidence>
<dbReference type="Pfam" id="PF00271">
    <property type="entry name" value="Helicase_C"/>
    <property type="match status" value="1"/>
</dbReference>
<gene>
    <name evidence="7" type="primary">dbpA_2</name>
    <name evidence="7" type="ORF">NCTC9695_04136</name>
</gene>
<dbReference type="Gene3D" id="3.30.70.330">
    <property type="match status" value="1"/>
</dbReference>
<dbReference type="GO" id="GO:0016787">
    <property type="term" value="F:hydrolase activity"/>
    <property type="evidence" value="ECO:0007669"/>
    <property type="project" value="UniProtKB-KW"/>
</dbReference>
<dbReference type="InterPro" id="IPR050547">
    <property type="entry name" value="DEAD_box_RNA_helicases"/>
</dbReference>
<evidence type="ECO:0000256" key="2">
    <source>
        <dbReference type="ARBA" id="ARBA00022741"/>
    </source>
</evidence>
<evidence type="ECO:0000313" key="8">
    <source>
        <dbReference type="Proteomes" id="UP000275777"/>
    </source>
</evidence>
<sequence>MESLHKADHIEQWFYKVKPETRLETVSRILRHLRPTSALAFCNTRERCKELVRELQEQGFHALTLHGDLEQRERDQILLRFANKSATVLVATDVAARGLDIKELDVVINVDVTHDPEVHIHRIGRTGRGEQHGLALTLATDSEAKRLVQIENYQQAELTWADVEELTPAPGGPLLPPMVTLEIAGGKREKLRPGDLLGALTGEAGFAGSQIGKINIFEFNSFVALDRAIAEDALAKLSRGKIKGKQFKMRLVG</sequence>
<keyword evidence="4 7" id="KW-0347">Helicase</keyword>
<dbReference type="SUPFAM" id="SSF52540">
    <property type="entry name" value="P-loop containing nucleoside triphosphate hydrolases"/>
    <property type="match status" value="1"/>
</dbReference>
<protein>
    <recommendedName>
        <fullName evidence="1">RNA helicase</fullName>
        <ecNumber evidence="1">3.6.4.13</ecNumber>
    </recommendedName>
</protein>
<dbReference type="InterPro" id="IPR005580">
    <property type="entry name" value="DbpA/CsdA_RNA-bd_dom"/>
</dbReference>
<feature type="domain" description="Helicase C-terminal" evidence="6">
    <location>
        <begin position="9"/>
        <end position="174"/>
    </location>
</feature>
<keyword evidence="5" id="KW-0067">ATP-binding</keyword>
<dbReference type="SMART" id="SM00490">
    <property type="entry name" value="HELICc"/>
    <property type="match status" value="1"/>
</dbReference>
<dbReference type="InterPro" id="IPR012677">
    <property type="entry name" value="Nucleotide-bd_a/b_plait_sf"/>
</dbReference>
<evidence type="ECO:0000256" key="5">
    <source>
        <dbReference type="ARBA" id="ARBA00022840"/>
    </source>
</evidence>
<reference evidence="7 8" key="1">
    <citation type="submission" date="2018-12" db="EMBL/GenBank/DDBJ databases">
        <authorList>
            <consortium name="Pathogen Informatics"/>
        </authorList>
    </citation>
    <scope>NUCLEOTIDE SEQUENCE [LARGE SCALE GENOMIC DNA]</scope>
    <source>
        <strain evidence="7 8">NCTC9695</strain>
    </source>
</reference>
<evidence type="ECO:0000256" key="3">
    <source>
        <dbReference type="ARBA" id="ARBA00022801"/>
    </source>
</evidence>
<name>A0A447TFR9_CHRVL</name>
<evidence type="ECO:0000256" key="1">
    <source>
        <dbReference type="ARBA" id="ARBA00012552"/>
    </source>
</evidence>